<accession>A0AAN6W1M8</accession>
<dbReference type="Gene3D" id="1.20.1280.50">
    <property type="match status" value="1"/>
</dbReference>
<dbReference type="InterPro" id="IPR001810">
    <property type="entry name" value="F-box_dom"/>
</dbReference>
<dbReference type="SUPFAM" id="SSF81383">
    <property type="entry name" value="F-box domain"/>
    <property type="match status" value="1"/>
</dbReference>
<reference evidence="2" key="1">
    <citation type="journal article" date="2023" name="Mol. Phylogenet. Evol.">
        <title>Genome-scale phylogeny and comparative genomics of the fungal order Sordariales.</title>
        <authorList>
            <person name="Hensen N."/>
            <person name="Bonometti L."/>
            <person name="Westerberg I."/>
            <person name="Brannstrom I.O."/>
            <person name="Guillou S."/>
            <person name="Cros-Aarteil S."/>
            <person name="Calhoun S."/>
            <person name="Haridas S."/>
            <person name="Kuo A."/>
            <person name="Mondo S."/>
            <person name="Pangilinan J."/>
            <person name="Riley R."/>
            <person name="LaButti K."/>
            <person name="Andreopoulos B."/>
            <person name="Lipzen A."/>
            <person name="Chen C."/>
            <person name="Yan M."/>
            <person name="Daum C."/>
            <person name="Ng V."/>
            <person name="Clum A."/>
            <person name="Steindorff A."/>
            <person name="Ohm R.A."/>
            <person name="Martin F."/>
            <person name="Silar P."/>
            <person name="Natvig D.O."/>
            <person name="Lalanne C."/>
            <person name="Gautier V."/>
            <person name="Ament-Velasquez S.L."/>
            <person name="Kruys A."/>
            <person name="Hutchinson M.I."/>
            <person name="Powell A.J."/>
            <person name="Barry K."/>
            <person name="Miller A.N."/>
            <person name="Grigoriev I.V."/>
            <person name="Debuchy R."/>
            <person name="Gladieux P."/>
            <person name="Hiltunen Thoren M."/>
            <person name="Johannesson H."/>
        </authorList>
    </citation>
    <scope>NUCLEOTIDE SEQUENCE</scope>
    <source>
        <strain evidence="2">CBS 892.96</strain>
    </source>
</reference>
<gene>
    <name evidence="2" type="ORF">QBC36DRAFT_381649</name>
</gene>
<dbReference type="Proteomes" id="UP001302321">
    <property type="component" value="Unassembled WGS sequence"/>
</dbReference>
<organism evidence="2 3">
    <name type="scientific">Triangularia setosa</name>
    <dbReference type="NCBI Taxonomy" id="2587417"/>
    <lineage>
        <taxon>Eukaryota</taxon>
        <taxon>Fungi</taxon>
        <taxon>Dikarya</taxon>
        <taxon>Ascomycota</taxon>
        <taxon>Pezizomycotina</taxon>
        <taxon>Sordariomycetes</taxon>
        <taxon>Sordariomycetidae</taxon>
        <taxon>Sordariales</taxon>
        <taxon>Podosporaceae</taxon>
        <taxon>Triangularia</taxon>
    </lineage>
</organism>
<dbReference type="Pfam" id="PF12937">
    <property type="entry name" value="F-box-like"/>
    <property type="match status" value="1"/>
</dbReference>
<dbReference type="CDD" id="cd09917">
    <property type="entry name" value="F-box_SF"/>
    <property type="match status" value="1"/>
</dbReference>
<dbReference type="InterPro" id="IPR036047">
    <property type="entry name" value="F-box-like_dom_sf"/>
</dbReference>
<sequence>MVYKRPEMMMRFLKPYASSHLIYNTDIMETMDIDPVALPIMQLPVELLLHITNYLPPHSAMLFALTCKKHFQLPGEKVWAQLGPKRHDRRQSFANLNARRYVFMHLYRDLSKTHRLFTRRGAIHFGEGLGDRESLEDSATCKRHDTFGGQLDAGPSQPQIISLSYPRRVRIDISCHRGFG</sequence>
<dbReference type="EMBL" id="MU866409">
    <property type="protein sequence ID" value="KAK4172591.1"/>
    <property type="molecule type" value="Genomic_DNA"/>
</dbReference>
<evidence type="ECO:0000259" key="1">
    <source>
        <dbReference type="PROSITE" id="PS50181"/>
    </source>
</evidence>
<dbReference type="PROSITE" id="PS50181">
    <property type="entry name" value="FBOX"/>
    <property type="match status" value="1"/>
</dbReference>
<feature type="domain" description="F-box" evidence="1">
    <location>
        <begin position="37"/>
        <end position="82"/>
    </location>
</feature>
<proteinExistence type="predicted"/>
<evidence type="ECO:0000313" key="3">
    <source>
        <dbReference type="Proteomes" id="UP001302321"/>
    </source>
</evidence>
<dbReference type="AlphaFoldDB" id="A0AAN6W1M8"/>
<protein>
    <recommendedName>
        <fullName evidence="1">F-box domain-containing protein</fullName>
    </recommendedName>
</protein>
<name>A0AAN6W1M8_9PEZI</name>
<comment type="caution">
    <text evidence="2">The sequence shown here is derived from an EMBL/GenBank/DDBJ whole genome shotgun (WGS) entry which is preliminary data.</text>
</comment>
<reference evidence="2" key="2">
    <citation type="submission" date="2023-05" db="EMBL/GenBank/DDBJ databases">
        <authorList>
            <consortium name="Lawrence Berkeley National Laboratory"/>
            <person name="Steindorff A."/>
            <person name="Hensen N."/>
            <person name="Bonometti L."/>
            <person name="Westerberg I."/>
            <person name="Brannstrom I.O."/>
            <person name="Guillou S."/>
            <person name="Cros-Aarteil S."/>
            <person name="Calhoun S."/>
            <person name="Haridas S."/>
            <person name="Kuo A."/>
            <person name="Mondo S."/>
            <person name="Pangilinan J."/>
            <person name="Riley R."/>
            <person name="Labutti K."/>
            <person name="Andreopoulos B."/>
            <person name="Lipzen A."/>
            <person name="Chen C."/>
            <person name="Yanf M."/>
            <person name="Daum C."/>
            <person name="Ng V."/>
            <person name="Clum A."/>
            <person name="Ohm R."/>
            <person name="Martin F."/>
            <person name="Silar P."/>
            <person name="Natvig D."/>
            <person name="Lalanne C."/>
            <person name="Gautier V."/>
            <person name="Ament-Velasquez S.L."/>
            <person name="Kruys A."/>
            <person name="Hutchinson M.I."/>
            <person name="Powell A.J."/>
            <person name="Barry K."/>
            <person name="Miller A.N."/>
            <person name="Grigoriev I.V."/>
            <person name="Debuchy R."/>
            <person name="Gladieux P."/>
            <person name="Thoren M.H."/>
            <person name="Johannesson H."/>
        </authorList>
    </citation>
    <scope>NUCLEOTIDE SEQUENCE</scope>
    <source>
        <strain evidence="2">CBS 892.96</strain>
    </source>
</reference>
<keyword evidence="3" id="KW-1185">Reference proteome</keyword>
<evidence type="ECO:0000313" key="2">
    <source>
        <dbReference type="EMBL" id="KAK4172591.1"/>
    </source>
</evidence>